<dbReference type="KEGG" id="tet:TTHERM_000526909"/>
<dbReference type="EMBL" id="GG662209">
    <property type="protein sequence ID" value="EWS70931.1"/>
    <property type="molecule type" value="Genomic_DNA"/>
</dbReference>
<gene>
    <name evidence="2" type="ORF">TTHERM_000526909</name>
</gene>
<proteinExistence type="predicted"/>
<name>W7XB81_TETTS</name>
<sequence>MQILYELNKKQKIQSSLNDQKCILMTQFINQYMQSNYIFLCKLISIVISLMHYSSLFVFNIFIKFQIYFIYQNLFFQKSFVRTNFQLRKKVSKRNQIFYVIDNIFLNSILLLRYFNKVQFKNLQGGVIKRFQGNKQILYFLKLIKPFRLDYVQSPLQKNFRQVISFFLSPSRDQELLVKVAALKLNESE</sequence>
<feature type="transmembrane region" description="Helical" evidence="1">
    <location>
        <begin position="35"/>
        <end position="51"/>
    </location>
</feature>
<protein>
    <submittedName>
        <fullName evidence="2">Transmembrane protein, putative</fullName>
    </submittedName>
</protein>
<evidence type="ECO:0000313" key="2">
    <source>
        <dbReference type="EMBL" id="EWS70931.1"/>
    </source>
</evidence>
<keyword evidence="1" id="KW-1133">Transmembrane helix</keyword>
<evidence type="ECO:0000313" key="3">
    <source>
        <dbReference type="Proteomes" id="UP000009168"/>
    </source>
</evidence>
<evidence type="ECO:0000256" key="1">
    <source>
        <dbReference type="SAM" id="Phobius"/>
    </source>
</evidence>
<dbReference type="AlphaFoldDB" id="W7XB81"/>
<dbReference type="GeneID" id="24439408"/>
<accession>W7XB81</accession>
<organism evidence="2 3">
    <name type="scientific">Tetrahymena thermophila (strain SB210)</name>
    <dbReference type="NCBI Taxonomy" id="312017"/>
    <lineage>
        <taxon>Eukaryota</taxon>
        <taxon>Sar</taxon>
        <taxon>Alveolata</taxon>
        <taxon>Ciliophora</taxon>
        <taxon>Intramacronucleata</taxon>
        <taxon>Oligohymenophorea</taxon>
        <taxon>Hymenostomatida</taxon>
        <taxon>Tetrahymenina</taxon>
        <taxon>Tetrahymenidae</taxon>
        <taxon>Tetrahymena</taxon>
    </lineage>
</organism>
<dbReference type="RefSeq" id="XP_012656546.1">
    <property type="nucleotide sequence ID" value="XM_012801092.1"/>
</dbReference>
<dbReference type="Proteomes" id="UP000009168">
    <property type="component" value="Unassembled WGS sequence"/>
</dbReference>
<dbReference type="InParanoid" id="W7XB81"/>
<keyword evidence="3" id="KW-1185">Reference proteome</keyword>
<reference evidence="3" key="1">
    <citation type="journal article" date="2006" name="PLoS Biol.">
        <title>Macronuclear genome sequence of the ciliate Tetrahymena thermophila, a model eukaryote.</title>
        <authorList>
            <person name="Eisen J.A."/>
            <person name="Coyne R.S."/>
            <person name="Wu M."/>
            <person name="Wu D."/>
            <person name="Thiagarajan M."/>
            <person name="Wortman J.R."/>
            <person name="Badger J.H."/>
            <person name="Ren Q."/>
            <person name="Amedeo P."/>
            <person name="Jones K.M."/>
            <person name="Tallon L.J."/>
            <person name="Delcher A.L."/>
            <person name="Salzberg S.L."/>
            <person name="Silva J.C."/>
            <person name="Haas B.J."/>
            <person name="Majoros W.H."/>
            <person name="Farzad M."/>
            <person name="Carlton J.M."/>
            <person name="Smith R.K. Jr."/>
            <person name="Garg J."/>
            <person name="Pearlman R.E."/>
            <person name="Karrer K.M."/>
            <person name="Sun L."/>
            <person name="Manning G."/>
            <person name="Elde N.C."/>
            <person name="Turkewitz A.P."/>
            <person name="Asai D.J."/>
            <person name="Wilkes D.E."/>
            <person name="Wang Y."/>
            <person name="Cai H."/>
            <person name="Collins K."/>
            <person name="Stewart B.A."/>
            <person name="Lee S.R."/>
            <person name="Wilamowska K."/>
            <person name="Weinberg Z."/>
            <person name="Ruzzo W.L."/>
            <person name="Wloga D."/>
            <person name="Gaertig J."/>
            <person name="Frankel J."/>
            <person name="Tsao C.-C."/>
            <person name="Gorovsky M.A."/>
            <person name="Keeling P.J."/>
            <person name="Waller R.F."/>
            <person name="Patron N.J."/>
            <person name="Cherry J.M."/>
            <person name="Stover N.A."/>
            <person name="Krieger C.J."/>
            <person name="del Toro C."/>
            <person name="Ryder H.F."/>
            <person name="Williamson S.C."/>
            <person name="Barbeau R.A."/>
            <person name="Hamilton E.P."/>
            <person name="Orias E."/>
        </authorList>
    </citation>
    <scope>NUCLEOTIDE SEQUENCE [LARGE SCALE GENOMIC DNA]</scope>
    <source>
        <strain evidence="3">SB210</strain>
    </source>
</reference>
<keyword evidence="1" id="KW-0472">Membrane</keyword>
<keyword evidence="1 2" id="KW-0812">Transmembrane</keyword>